<evidence type="ECO:0000256" key="1">
    <source>
        <dbReference type="ARBA" id="ARBA00022857"/>
    </source>
</evidence>
<feature type="domain" description="Enoyl reductase (ER)" evidence="2">
    <location>
        <begin position="17"/>
        <end position="329"/>
    </location>
</feature>
<dbReference type="Gene3D" id="3.40.50.720">
    <property type="entry name" value="NAD(P)-binding Rossmann-like Domain"/>
    <property type="match status" value="1"/>
</dbReference>
<dbReference type="Pfam" id="PF08240">
    <property type="entry name" value="ADH_N"/>
    <property type="match status" value="1"/>
</dbReference>
<sequence length="331" mass="34101">MAGIPDTMYAAYVEALGPADAIHYGRLPVPRIGPTDVLVAVHAVTVDPVDTFVRSGAYATPTPFPFVIGRDLAGNVAAVGDGAVGYAVGDAVWCNSLGHGGRQGSFAQYAVVPVDRLYHLPDGVDPVQAVGVAHPAATAWLGLFRHARLGLGDVVYIGGGAGNVGDAAVRLARAAGARVIASASGTGLERVRDAGAAVVVDYRDPGMVEQIRAAAPEGLDVYWDTSGHHDIDVAVALLARGGRLLLTAAGPQARVPLPVDRAYTRDITVAGFAISNATVTDLAAAATVLNRKLADRTLTARIADTMPLARAAEAHDRLEKGGVHGRLIVLP</sequence>
<dbReference type="GO" id="GO:0050111">
    <property type="term" value="F:mycocerosate synthase activity"/>
    <property type="evidence" value="ECO:0007669"/>
    <property type="project" value="UniProtKB-EC"/>
</dbReference>
<evidence type="ECO:0000313" key="4">
    <source>
        <dbReference type="Proteomes" id="UP000215506"/>
    </source>
</evidence>
<dbReference type="InterPro" id="IPR013149">
    <property type="entry name" value="ADH-like_C"/>
</dbReference>
<evidence type="ECO:0000259" key="2">
    <source>
        <dbReference type="SMART" id="SM00829"/>
    </source>
</evidence>
<keyword evidence="3" id="KW-0808">Transferase</keyword>
<dbReference type="EMBL" id="NGAF01000015">
    <property type="protein sequence ID" value="OXR42115.1"/>
    <property type="molecule type" value="Genomic_DNA"/>
</dbReference>
<keyword evidence="4" id="KW-1185">Reference proteome</keyword>
<dbReference type="InterPro" id="IPR036291">
    <property type="entry name" value="NAD(P)-bd_dom_sf"/>
</dbReference>
<dbReference type="SUPFAM" id="SSF50129">
    <property type="entry name" value="GroES-like"/>
    <property type="match status" value="1"/>
</dbReference>
<dbReference type="GO" id="GO:0016491">
    <property type="term" value="F:oxidoreductase activity"/>
    <property type="evidence" value="ECO:0007669"/>
    <property type="project" value="InterPro"/>
</dbReference>
<dbReference type="SMART" id="SM00829">
    <property type="entry name" value="PKS_ER"/>
    <property type="match status" value="1"/>
</dbReference>
<organism evidence="3 4">
    <name type="scientific">Nocardia cerradoensis</name>
    <dbReference type="NCBI Taxonomy" id="85688"/>
    <lineage>
        <taxon>Bacteria</taxon>
        <taxon>Bacillati</taxon>
        <taxon>Actinomycetota</taxon>
        <taxon>Actinomycetes</taxon>
        <taxon>Mycobacteriales</taxon>
        <taxon>Nocardiaceae</taxon>
        <taxon>Nocardia</taxon>
    </lineage>
</organism>
<dbReference type="SUPFAM" id="SSF51735">
    <property type="entry name" value="NAD(P)-binding Rossmann-fold domains"/>
    <property type="match status" value="1"/>
</dbReference>
<accession>A0A231GZU0</accession>
<protein>
    <submittedName>
        <fullName evidence="3">Mycocerosic acid synthase</fullName>
        <ecNumber evidence="3">2.3.1.111</ecNumber>
    </submittedName>
</protein>
<proteinExistence type="predicted"/>
<dbReference type="EC" id="2.3.1.111" evidence="3"/>
<dbReference type="Gene3D" id="3.90.180.10">
    <property type="entry name" value="Medium-chain alcohol dehydrogenases, catalytic domain"/>
    <property type="match status" value="1"/>
</dbReference>
<dbReference type="Proteomes" id="UP000215506">
    <property type="component" value="Unassembled WGS sequence"/>
</dbReference>
<dbReference type="RefSeq" id="WP_094027112.1">
    <property type="nucleotide sequence ID" value="NZ_NGAF01000015.1"/>
</dbReference>
<dbReference type="InterPro" id="IPR011032">
    <property type="entry name" value="GroES-like_sf"/>
</dbReference>
<reference evidence="3 4" key="1">
    <citation type="submission" date="2017-07" db="EMBL/GenBank/DDBJ databases">
        <title>First draft Genome Sequence of Nocardia cerradoensis isolated from human infection.</title>
        <authorList>
            <person name="Carrasco G."/>
        </authorList>
    </citation>
    <scope>NUCLEOTIDE SEQUENCE [LARGE SCALE GENOMIC DNA]</scope>
    <source>
        <strain evidence="3 4">CNM20130759</strain>
    </source>
</reference>
<evidence type="ECO:0000313" key="3">
    <source>
        <dbReference type="EMBL" id="OXR42115.1"/>
    </source>
</evidence>
<dbReference type="InterPro" id="IPR020843">
    <property type="entry name" value="ER"/>
</dbReference>
<keyword evidence="3" id="KW-0012">Acyltransferase</keyword>
<name>A0A231GZU0_9NOCA</name>
<dbReference type="CDD" id="cd08253">
    <property type="entry name" value="zeta_crystallin"/>
    <property type="match status" value="1"/>
</dbReference>
<keyword evidence="1" id="KW-0521">NADP</keyword>
<dbReference type="PANTHER" id="PTHR44154:SF1">
    <property type="entry name" value="QUINONE OXIDOREDUCTASE"/>
    <property type="match status" value="1"/>
</dbReference>
<gene>
    <name evidence="3" type="primary">mas_2</name>
    <name evidence="3" type="ORF">B7C42_05714</name>
</gene>
<comment type="caution">
    <text evidence="3">The sequence shown here is derived from an EMBL/GenBank/DDBJ whole genome shotgun (WGS) entry which is preliminary data.</text>
</comment>
<dbReference type="Pfam" id="PF00107">
    <property type="entry name" value="ADH_zinc_N"/>
    <property type="match status" value="1"/>
</dbReference>
<dbReference type="AlphaFoldDB" id="A0A231GZU0"/>
<dbReference type="InterPro" id="IPR051603">
    <property type="entry name" value="Zinc-ADH_QOR/CCCR"/>
</dbReference>
<dbReference type="PANTHER" id="PTHR44154">
    <property type="entry name" value="QUINONE OXIDOREDUCTASE"/>
    <property type="match status" value="1"/>
</dbReference>
<dbReference type="InterPro" id="IPR013154">
    <property type="entry name" value="ADH-like_N"/>
</dbReference>